<sequence>MFLDIFSSKFFWIDQLFNFNYLIRDIYSLNQTNQEKMLGNPSIFCY</sequence>
<dbReference type="AlphaFoldDB" id="A0ABC9P400"/>
<organism evidence="1 2">
    <name type="scientific">Enterococcus faecalis TX0630</name>
    <dbReference type="NCBI Taxonomy" id="749508"/>
    <lineage>
        <taxon>Bacteria</taxon>
        <taxon>Bacillati</taxon>
        <taxon>Bacillota</taxon>
        <taxon>Bacilli</taxon>
        <taxon>Lactobacillales</taxon>
        <taxon>Enterococcaceae</taxon>
        <taxon>Enterococcus</taxon>
    </lineage>
</organism>
<proteinExistence type="predicted"/>
<name>A0ABC9P400_ENTFL</name>
<dbReference type="EMBL" id="AEBE01000094">
    <property type="protein sequence ID" value="EFU89711.1"/>
    <property type="molecule type" value="Genomic_DNA"/>
</dbReference>
<protein>
    <submittedName>
        <fullName evidence="1">Uncharacterized protein</fullName>
    </submittedName>
</protein>
<accession>A0ABC9P400</accession>
<gene>
    <name evidence="1" type="ORF">HMPREF9511_02288</name>
</gene>
<evidence type="ECO:0000313" key="1">
    <source>
        <dbReference type="EMBL" id="EFU89711.1"/>
    </source>
</evidence>
<evidence type="ECO:0000313" key="2">
    <source>
        <dbReference type="Proteomes" id="UP000004933"/>
    </source>
</evidence>
<dbReference type="Proteomes" id="UP000004933">
    <property type="component" value="Unassembled WGS sequence"/>
</dbReference>
<comment type="caution">
    <text evidence="1">The sequence shown here is derived from an EMBL/GenBank/DDBJ whole genome shotgun (WGS) entry which is preliminary data.</text>
</comment>
<reference evidence="1 2" key="1">
    <citation type="submission" date="2010-09" db="EMBL/GenBank/DDBJ databases">
        <authorList>
            <person name="Weinstock G."/>
            <person name="Sodergren E."/>
            <person name="Clifton S."/>
            <person name="Fulton L."/>
            <person name="Fulton B."/>
            <person name="Courtney L."/>
            <person name="Fronick C."/>
            <person name="Harrison M."/>
            <person name="Strong C."/>
            <person name="Farmer C."/>
            <person name="Delahaunty K."/>
            <person name="Markovic C."/>
            <person name="Hall O."/>
            <person name="Minx P."/>
            <person name="Tomlinson C."/>
            <person name="Mitreva M."/>
            <person name="Hou S."/>
            <person name="Chen J."/>
            <person name="Wollam A."/>
            <person name="Pepin K.H."/>
            <person name="Johnson M."/>
            <person name="Bhonagiri V."/>
            <person name="Zhang X."/>
            <person name="Suruliraj S."/>
            <person name="Warren W."/>
            <person name="Chinwalla A."/>
            <person name="Mardis E.R."/>
            <person name="Wilson R.K."/>
        </authorList>
    </citation>
    <scope>NUCLEOTIDE SEQUENCE [LARGE SCALE GENOMIC DNA]</scope>
    <source>
        <strain evidence="1 2">TX0630</strain>
    </source>
</reference>